<sequence length="174" mass="19542">MSYGDREEEAARRTLEDRISYVLLEGASCIVVWEKRERVATFSNEISVIAPLAKDEALSQREMFSQPQHVRHTQCSEGKNDSSCAKACNSDKKQWAQIQIQEIQLKHKKFYYCESDQRLDQSAQRPYGISIFGDIQNATGHGRGQPAVVGPALSRGIGLGTGIDTWKKRLQLLG</sequence>
<dbReference type="EMBL" id="JAUNZN010000001">
    <property type="protein sequence ID" value="KAK4830404.1"/>
    <property type="molecule type" value="Genomic_DNA"/>
</dbReference>
<name>A0AAN7S332_MYCAM</name>
<accession>A0AAN7S332</accession>
<reference evidence="1 2" key="1">
    <citation type="journal article" date="2023" name="J. Hered.">
        <title>Chromosome-level genome of the wood stork (Mycteria americana) provides insight into avian chromosome evolution.</title>
        <authorList>
            <person name="Flamio R. Jr."/>
            <person name="Ramstad K.M."/>
        </authorList>
    </citation>
    <scope>NUCLEOTIDE SEQUENCE [LARGE SCALE GENOMIC DNA]</scope>
    <source>
        <strain evidence="1">JAX WOST 10</strain>
    </source>
</reference>
<keyword evidence="2" id="KW-1185">Reference proteome</keyword>
<organism evidence="1 2">
    <name type="scientific">Mycteria americana</name>
    <name type="common">Wood stork</name>
    <dbReference type="NCBI Taxonomy" id="33587"/>
    <lineage>
        <taxon>Eukaryota</taxon>
        <taxon>Metazoa</taxon>
        <taxon>Chordata</taxon>
        <taxon>Craniata</taxon>
        <taxon>Vertebrata</taxon>
        <taxon>Euteleostomi</taxon>
        <taxon>Archelosauria</taxon>
        <taxon>Archosauria</taxon>
        <taxon>Dinosauria</taxon>
        <taxon>Saurischia</taxon>
        <taxon>Theropoda</taxon>
        <taxon>Coelurosauria</taxon>
        <taxon>Aves</taxon>
        <taxon>Neognathae</taxon>
        <taxon>Neoaves</taxon>
        <taxon>Aequornithes</taxon>
        <taxon>Ciconiiformes</taxon>
        <taxon>Ciconiidae</taxon>
        <taxon>Mycteria</taxon>
    </lineage>
</organism>
<comment type="caution">
    <text evidence="1">The sequence shown here is derived from an EMBL/GenBank/DDBJ whole genome shotgun (WGS) entry which is preliminary data.</text>
</comment>
<dbReference type="AlphaFoldDB" id="A0AAN7S332"/>
<protein>
    <submittedName>
        <fullName evidence="1">Uncharacterized protein</fullName>
    </submittedName>
</protein>
<evidence type="ECO:0000313" key="1">
    <source>
        <dbReference type="EMBL" id="KAK4830404.1"/>
    </source>
</evidence>
<dbReference type="Proteomes" id="UP001333110">
    <property type="component" value="Unassembled WGS sequence"/>
</dbReference>
<proteinExistence type="predicted"/>
<evidence type="ECO:0000313" key="2">
    <source>
        <dbReference type="Proteomes" id="UP001333110"/>
    </source>
</evidence>
<gene>
    <name evidence="1" type="ORF">QYF61_010915</name>
</gene>